<reference evidence="3" key="1">
    <citation type="submission" date="2015-08" db="EMBL/GenBank/DDBJ databases">
        <authorList>
            <person name="Babu N.S."/>
            <person name="Beckwith C.J."/>
            <person name="Beseler K.G."/>
            <person name="Brison A."/>
            <person name="Carone J.V."/>
            <person name="Caskin T.P."/>
            <person name="Diamond M."/>
            <person name="Durham M.E."/>
            <person name="Foxe J.M."/>
            <person name="Go M."/>
            <person name="Henderson B.A."/>
            <person name="Jones I.B."/>
            <person name="McGettigan J.A."/>
            <person name="Micheletti S.J."/>
            <person name="Nasrallah M.E."/>
            <person name="Ortiz D."/>
            <person name="Piller C.R."/>
            <person name="Privatt S.R."/>
            <person name="Schneider S.L."/>
            <person name="Sharp S."/>
            <person name="Smith T.C."/>
            <person name="Stanton J.D."/>
            <person name="Ullery H.E."/>
            <person name="Wilson R.J."/>
            <person name="Serrano M.G."/>
            <person name="Buck G."/>
            <person name="Lee V."/>
            <person name="Wang Y."/>
            <person name="Carvalho R."/>
            <person name="Voegtly L."/>
            <person name="Shi R."/>
            <person name="Duckworth R."/>
            <person name="Johnson A."/>
            <person name="Loviza R."/>
            <person name="Walstead R."/>
            <person name="Shah Z."/>
            <person name="Kiflezghi M."/>
            <person name="Wade K."/>
            <person name="Ball S.L."/>
            <person name="Bradley K.W."/>
            <person name="Asai D.J."/>
            <person name="Bowman C.A."/>
            <person name="Russell D.A."/>
            <person name="Pope W.H."/>
            <person name="Jacobs-Sera D."/>
            <person name="Hendrix R.W."/>
            <person name="Hatfull G.F."/>
        </authorList>
    </citation>
    <scope>NUCLEOTIDE SEQUENCE</scope>
</reference>
<dbReference type="EMBL" id="GDKF01004946">
    <property type="protein sequence ID" value="JAT73676.1"/>
    <property type="molecule type" value="Transcribed_RNA"/>
</dbReference>
<evidence type="ECO:0000313" key="2">
    <source>
        <dbReference type="EMBL" id="JAT73452.1"/>
    </source>
</evidence>
<feature type="region of interest" description="Disordered" evidence="1">
    <location>
        <begin position="1"/>
        <end position="27"/>
    </location>
</feature>
<evidence type="ECO:0000313" key="3">
    <source>
        <dbReference type="EMBL" id="JAT73676.1"/>
    </source>
</evidence>
<name>A0A1D2A397_AUXPR</name>
<organism evidence="3">
    <name type="scientific">Auxenochlorella protothecoides</name>
    <name type="common">Green microalga</name>
    <name type="synonym">Chlorella protothecoides</name>
    <dbReference type="NCBI Taxonomy" id="3075"/>
    <lineage>
        <taxon>Eukaryota</taxon>
        <taxon>Viridiplantae</taxon>
        <taxon>Chlorophyta</taxon>
        <taxon>core chlorophytes</taxon>
        <taxon>Trebouxiophyceae</taxon>
        <taxon>Chlorellales</taxon>
        <taxon>Chlorellaceae</taxon>
        <taxon>Auxenochlorella</taxon>
    </lineage>
</organism>
<protein>
    <submittedName>
        <fullName evidence="3">Uncharacterized protein</fullName>
    </submittedName>
</protein>
<accession>A0A1D2A397</accession>
<evidence type="ECO:0000256" key="1">
    <source>
        <dbReference type="SAM" id="MobiDB-lite"/>
    </source>
</evidence>
<sequence length="140" mass="14664">MAAAERPSRSGTGADRHRSDAAAAAQVSRQLLECPWPEALAGPELNRQRHAALLLTNQADPGEHGFSARPLGLMVDHLSGNTALFPDEADPVAALEAARALLDSTPPTGYLALDTGGEGLVLVPERLRGAVDDSHQDEEG</sequence>
<proteinExistence type="predicted"/>
<dbReference type="EMBL" id="GDKF01005170">
    <property type="protein sequence ID" value="JAT73452.1"/>
    <property type="molecule type" value="Transcribed_RNA"/>
</dbReference>
<gene>
    <name evidence="3" type="ORF">g.5091</name>
    <name evidence="2" type="ORF">g.5092</name>
</gene>
<dbReference type="AlphaFoldDB" id="A0A1D2A397"/>